<dbReference type="InterPro" id="IPR027417">
    <property type="entry name" value="P-loop_NTPase"/>
</dbReference>
<keyword evidence="2" id="KW-0472">Membrane</keyword>
<dbReference type="SMART" id="SM00368">
    <property type="entry name" value="LRR_RI"/>
    <property type="match status" value="6"/>
</dbReference>
<name>A0A199VMV0_ANACO</name>
<evidence type="ECO:0000256" key="1">
    <source>
        <dbReference type="SAM" id="MobiDB-lite"/>
    </source>
</evidence>
<feature type="compositionally biased region" description="Basic and acidic residues" evidence="1">
    <location>
        <begin position="1382"/>
        <end position="1391"/>
    </location>
</feature>
<evidence type="ECO:0000313" key="4">
    <source>
        <dbReference type="Proteomes" id="UP000092600"/>
    </source>
</evidence>
<keyword evidence="2" id="KW-0812">Transmembrane</keyword>
<keyword evidence="2" id="KW-1133">Transmembrane helix</keyword>
<reference evidence="3 4" key="1">
    <citation type="journal article" date="2016" name="DNA Res.">
        <title>The draft genome of MD-2 pineapple using hybrid error correction of long reads.</title>
        <authorList>
            <person name="Redwan R.M."/>
            <person name="Saidin A."/>
            <person name="Kumar S.V."/>
        </authorList>
    </citation>
    <scope>NUCLEOTIDE SEQUENCE [LARGE SCALE GENOMIC DNA]</scope>
    <source>
        <strain evidence="4">cv. MD2</strain>
        <tissue evidence="3">Leaf</tissue>
    </source>
</reference>
<dbReference type="Gene3D" id="3.40.50.300">
    <property type="entry name" value="P-loop containing nucleotide triphosphate hydrolases"/>
    <property type="match status" value="1"/>
</dbReference>
<proteinExistence type="predicted"/>
<evidence type="ECO:0000256" key="2">
    <source>
        <dbReference type="SAM" id="Phobius"/>
    </source>
</evidence>
<feature type="region of interest" description="Disordered" evidence="1">
    <location>
        <begin position="1382"/>
        <end position="1406"/>
    </location>
</feature>
<protein>
    <submittedName>
        <fullName evidence="3">Protein TORNADO 1</fullName>
    </submittedName>
</protein>
<dbReference type="PANTHER" id="PTHR47679">
    <property type="entry name" value="PROTEIN TORNADO 1"/>
    <property type="match status" value="1"/>
</dbReference>
<dbReference type="SUPFAM" id="SSF52047">
    <property type="entry name" value="RNI-like"/>
    <property type="match status" value="1"/>
</dbReference>
<comment type="caution">
    <text evidence="3">The sequence shown here is derived from an EMBL/GenBank/DDBJ whole genome shotgun (WGS) entry which is preliminary data.</text>
</comment>
<sequence>MLSHSPRNMGDLLWALQIIQSGDTELESISFYQTQSTSNSYQETEKSVSINIARNDISTQFFCRFLSELAMQMGNWKSLTNLSFHGVEWQQQLQLQILCTWLSSSNSGVKQLEFQKNTFGVEDYPKLSEMLKRNTTIKAIIFSECNLQSTGARHLASALAENDTVEELQIWEDSVGSEGAEELSRMIEMNYALKLLLILDKDPVTATPLISATIARNRTTELHIWGGESTDSKRFKVVEFMPETSTLRIYKINSSGSRRVACALGWNITVATLDMTGIPLKSKWAKEFAGALEQNKSLKKVKLSRTCLKDKAIVYIGAGLFKNKSLENLWVDGNWFGGVGVEHLLCPISRFSPLQSQANNTLKSLTFGGGKTRIGRCGITAILRLLETNQSMVQLVICEDRSMKPNDIARIFRSLERNATIRFLSLTGCTGVEGDVVLQTIMETLQVNPWIEEIDLSGTPLQIAGKADGIYEKLIQNGAPIPENDLLTDLPQTMPTCCRLFLCGQELAGKTTLCNSIYHNMNATDSQYMDRIRSLIEPVEKIAGAPDIKIRTIHDGDMTISIWNLAGQHENCALQDLMFPGHGSPSFFLIISSLFRKPANRDPKSPTEIEEDLLYWLKFIVSSSRRTLSRMLLPHVSVVLTHSDKVCHLSGDLHSTVAAIQRLREDFRDHIDFYPTVFSVDARSSTSVSKLTHHIRKISRTIVQRAPQVYRFCNDLINHLNDWRSRNYGKPIMRWNEFCDLCQLKVPAVRIRSRHDNMEKLNNQRHALASSLHNMGQIIFFGDLGLLILDCEWFCRNVLSQLTNLDAIRITQNEKNGFISRKELEKVIRLRLQNQVLTTGPKVFDNLEINDLINMMLKLELCHEQDPGDPNTLLLVPGILQETRGRTQKWQLSTPGCVYVGRHLECDDSKHMFLTNSFFAKLQKYLIYVVINGIHLRVELGGQLGHHIDILACSTKTISEILRVFHQLIIPTILSLCPSITFIESIIRPECVKHLIPPRFRRAQHVPLQHLKQILLSLPADSMYDYQHTWSSVENDCKLILKSASDYGRDLLSDEDIREVLHRRYYDLHHLAIELALPQDKLHERENNVAAVDVNSHELDTIEPSILGIAKGVEIVLQRLKTIEQGIKDLKQEIQGLRYYEYHLLTELHNKVDYLVNYNIELQERKVPHMFYFVQVQDYSKRLITRLFSGMAALRLHMLCEFRREMHVVDDQIGCGLIQVDNQTVKCLLPYMSKFMKLLTFALKIGAHFVAGMGEMIPDLSREVAHLLDPSLVYGATAITAGALGAVMIGKVGGNRLRRRNFDNSTGDIAQDMKAARQWLADFLKGQRITTGTDIAERFGLWRVRYTDSGQIAWICRRHITMRGNERRSGRSVGEEHGLRVTNWRRDEAGGRRGTRRSPANRYQKA</sequence>
<dbReference type="SUPFAM" id="SSF52540">
    <property type="entry name" value="P-loop containing nucleoside triphosphate hydrolases"/>
    <property type="match status" value="1"/>
</dbReference>
<dbReference type="PANTHER" id="PTHR47679:SF1">
    <property type="entry name" value="PROTEIN TORNADO 1"/>
    <property type="match status" value="1"/>
</dbReference>
<dbReference type="EMBL" id="LSRQ01001261">
    <property type="protein sequence ID" value="OAY78512.1"/>
    <property type="molecule type" value="Genomic_DNA"/>
</dbReference>
<evidence type="ECO:0000313" key="3">
    <source>
        <dbReference type="EMBL" id="OAY78512.1"/>
    </source>
</evidence>
<accession>A0A199VMV0</accession>
<dbReference type="InterPro" id="IPR032675">
    <property type="entry name" value="LRR_dom_sf"/>
</dbReference>
<dbReference type="Proteomes" id="UP000092600">
    <property type="component" value="Unassembled WGS sequence"/>
</dbReference>
<dbReference type="Gene3D" id="3.80.10.10">
    <property type="entry name" value="Ribonuclease Inhibitor"/>
    <property type="match status" value="3"/>
</dbReference>
<organism evidence="3 4">
    <name type="scientific">Ananas comosus</name>
    <name type="common">Pineapple</name>
    <name type="synonym">Ananas ananas</name>
    <dbReference type="NCBI Taxonomy" id="4615"/>
    <lineage>
        <taxon>Eukaryota</taxon>
        <taxon>Viridiplantae</taxon>
        <taxon>Streptophyta</taxon>
        <taxon>Embryophyta</taxon>
        <taxon>Tracheophyta</taxon>
        <taxon>Spermatophyta</taxon>
        <taxon>Magnoliopsida</taxon>
        <taxon>Liliopsida</taxon>
        <taxon>Poales</taxon>
        <taxon>Bromeliaceae</taxon>
        <taxon>Bromelioideae</taxon>
        <taxon>Ananas</taxon>
    </lineage>
</organism>
<feature type="transmembrane region" description="Helical" evidence="2">
    <location>
        <begin position="1271"/>
        <end position="1290"/>
    </location>
</feature>
<gene>
    <name evidence="3" type="ORF">ACMD2_20565</name>
</gene>
<dbReference type="STRING" id="4615.A0A199VMV0"/>